<gene>
    <name evidence="1" type="ORF">SEV965_LOCUS28718</name>
</gene>
<evidence type="ECO:0000313" key="1">
    <source>
        <dbReference type="EMBL" id="CAF1348198.1"/>
    </source>
</evidence>
<accession>A0A815H7T2</accession>
<evidence type="ECO:0000313" key="2">
    <source>
        <dbReference type="Proteomes" id="UP000663889"/>
    </source>
</evidence>
<dbReference type="AlphaFoldDB" id="A0A815H7T2"/>
<reference evidence="1" key="1">
    <citation type="submission" date="2021-02" db="EMBL/GenBank/DDBJ databases">
        <authorList>
            <person name="Nowell W R."/>
        </authorList>
    </citation>
    <scope>NUCLEOTIDE SEQUENCE</scope>
</reference>
<comment type="caution">
    <text evidence="1">The sequence shown here is derived from an EMBL/GenBank/DDBJ whole genome shotgun (WGS) entry which is preliminary data.</text>
</comment>
<name>A0A815H7T2_9BILA</name>
<sequence>MYQQNIQTTTVSTHNGTINNATVNSNNNNNNINNNNNREQILNNLLRVELREAASHYLTRTRRSYPIHYVFDISDINTEQRNQHFLITITNYPNLLQRTQDFQQSPNQQWQQRFRGGMLIPNVPIHFGMAHTTEHETILYNTLRFELEESIRAYLQRTRRSYPNSLVFDFSNMDQQR</sequence>
<dbReference type="Proteomes" id="UP000663889">
    <property type="component" value="Unassembled WGS sequence"/>
</dbReference>
<dbReference type="EMBL" id="CAJNOU010002769">
    <property type="protein sequence ID" value="CAF1348198.1"/>
    <property type="molecule type" value="Genomic_DNA"/>
</dbReference>
<protein>
    <submittedName>
        <fullName evidence="1">Uncharacterized protein</fullName>
    </submittedName>
</protein>
<proteinExistence type="predicted"/>
<organism evidence="1 2">
    <name type="scientific">Rotaria sordida</name>
    <dbReference type="NCBI Taxonomy" id="392033"/>
    <lineage>
        <taxon>Eukaryota</taxon>
        <taxon>Metazoa</taxon>
        <taxon>Spiralia</taxon>
        <taxon>Gnathifera</taxon>
        <taxon>Rotifera</taxon>
        <taxon>Eurotatoria</taxon>
        <taxon>Bdelloidea</taxon>
        <taxon>Philodinida</taxon>
        <taxon>Philodinidae</taxon>
        <taxon>Rotaria</taxon>
    </lineage>
</organism>